<sequence length="54" mass="6052">MLPQAKTKKEYKKLMAEMLSSMNYGSEDKKSLASSIETVDLVDDITLVTITKIN</sequence>
<evidence type="ECO:0000313" key="2">
    <source>
        <dbReference type="Proteomes" id="UP000593560"/>
    </source>
</evidence>
<accession>A0A7J9G4M5</accession>
<comment type="caution">
    <text evidence="1">The sequence shown here is derived from an EMBL/GenBank/DDBJ whole genome shotgun (WGS) entry which is preliminary data.</text>
</comment>
<organism evidence="1 2">
    <name type="scientific">Gossypium harknessii</name>
    <dbReference type="NCBI Taxonomy" id="34285"/>
    <lineage>
        <taxon>Eukaryota</taxon>
        <taxon>Viridiplantae</taxon>
        <taxon>Streptophyta</taxon>
        <taxon>Embryophyta</taxon>
        <taxon>Tracheophyta</taxon>
        <taxon>Spermatophyta</taxon>
        <taxon>Magnoliopsida</taxon>
        <taxon>eudicotyledons</taxon>
        <taxon>Gunneridae</taxon>
        <taxon>Pentapetalae</taxon>
        <taxon>rosids</taxon>
        <taxon>malvids</taxon>
        <taxon>Malvales</taxon>
        <taxon>Malvaceae</taxon>
        <taxon>Malvoideae</taxon>
        <taxon>Gossypium</taxon>
    </lineage>
</organism>
<dbReference type="OrthoDB" id="994525at2759"/>
<name>A0A7J9G4M5_9ROSI</name>
<dbReference type="AlphaFoldDB" id="A0A7J9G4M5"/>
<keyword evidence="2" id="KW-1185">Reference proteome</keyword>
<protein>
    <submittedName>
        <fullName evidence="1">Uncharacterized protein</fullName>
    </submittedName>
</protein>
<feature type="non-terminal residue" evidence="1">
    <location>
        <position position="54"/>
    </location>
</feature>
<evidence type="ECO:0000313" key="1">
    <source>
        <dbReference type="EMBL" id="MBA0792318.1"/>
    </source>
</evidence>
<dbReference type="Proteomes" id="UP000593560">
    <property type="component" value="Unassembled WGS sequence"/>
</dbReference>
<reference evidence="1 2" key="1">
    <citation type="journal article" date="2019" name="Genome Biol. Evol.">
        <title>Insights into the evolution of the New World diploid cottons (Gossypium, subgenus Houzingenia) based on genome sequencing.</title>
        <authorList>
            <person name="Grover C.E."/>
            <person name="Arick M.A. 2nd"/>
            <person name="Thrash A."/>
            <person name="Conover J.L."/>
            <person name="Sanders W.S."/>
            <person name="Peterson D.G."/>
            <person name="Frelichowski J.E."/>
            <person name="Scheffler J.A."/>
            <person name="Scheffler B.E."/>
            <person name="Wendel J.F."/>
        </authorList>
    </citation>
    <scope>NUCLEOTIDE SEQUENCE [LARGE SCALE GENOMIC DNA]</scope>
    <source>
        <strain evidence="1">0</strain>
        <tissue evidence="1">Leaf</tissue>
    </source>
</reference>
<dbReference type="EMBL" id="JABFAD010000002">
    <property type="protein sequence ID" value="MBA0792318.1"/>
    <property type="molecule type" value="Genomic_DNA"/>
</dbReference>
<gene>
    <name evidence="1" type="ORF">Gohar_016827</name>
</gene>
<proteinExistence type="predicted"/>